<dbReference type="Gene3D" id="3.30.1450.10">
    <property type="match status" value="2"/>
</dbReference>
<dbReference type="InterPro" id="IPR037873">
    <property type="entry name" value="BamE-like"/>
</dbReference>
<evidence type="ECO:0000313" key="3">
    <source>
        <dbReference type="EMBL" id="KRM17702.1"/>
    </source>
</evidence>
<accession>A0A0R1WRB6</accession>
<sequence>MNGGMQMMDEKDSKPFYHRNWFWITIFSIFIIVSATTYVANYSFYKGQADKATVSQSKSLAEKKKIEDNPSIVAKYNSIKTGKKGFDKDEIVQLLGQPTTTQQLDVNNPIKTMIWNGTDSNQNITIQITFEKDKATSKSIQGLNIDRKKVLTSLDYDKLQNGDSYNKVINTLGDPDDYSDVNGVRTLTYESDLLEADPTADAMIKIEISNNQVISKEQQNLK</sequence>
<proteinExistence type="predicted"/>
<evidence type="ECO:0000256" key="2">
    <source>
        <dbReference type="SAM" id="Phobius"/>
    </source>
</evidence>
<keyword evidence="1" id="KW-0732">Signal</keyword>
<dbReference type="AlphaFoldDB" id="A0A0R1WRB6"/>
<keyword evidence="4" id="KW-1185">Reference proteome</keyword>
<name>A0A0R1WRB6_9LACO</name>
<reference evidence="3 4" key="1">
    <citation type="journal article" date="2015" name="Genome Announc.">
        <title>Expanding the biotechnology potential of lactobacilli through comparative genomics of 213 strains and associated genera.</title>
        <authorList>
            <person name="Sun Z."/>
            <person name="Harris H.M."/>
            <person name="McCann A."/>
            <person name="Guo C."/>
            <person name="Argimon S."/>
            <person name="Zhang W."/>
            <person name="Yang X."/>
            <person name="Jeffery I.B."/>
            <person name="Cooney J.C."/>
            <person name="Kagawa T.F."/>
            <person name="Liu W."/>
            <person name="Song Y."/>
            <person name="Salvetti E."/>
            <person name="Wrobel A."/>
            <person name="Rasinkangas P."/>
            <person name="Parkhill J."/>
            <person name="Rea M.C."/>
            <person name="O'Sullivan O."/>
            <person name="Ritari J."/>
            <person name="Douillard F.P."/>
            <person name="Paul Ross R."/>
            <person name="Yang R."/>
            <person name="Briner A.E."/>
            <person name="Felis G.E."/>
            <person name="de Vos W.M."/>
            <person name="Barrangou R."/>
            <person name="Klaenhammer T.R."/>
            <person name="Caufield P.W."/>
            <person name="Cui Y."/>
            <person name="Zhang H."/>
            <person name="O'Toole P.W."/>
        </authorList>
    </citation>
    <scope>NUCLEOTIDE SEQUENCE [LARGE SCALE GENOMIC DNA]</scope>
    <source>
        <strain evidence="3 4">DSM 16982</strain>
    </source>
</reference>
<evidence type="ECO:0008006" key="5">
    <source>
        <dbReference type="Google" id="ProtNLM"/>
    </source>
</evidence>
<dbReference type="Pfam" id="PF12978">
    <property type="entry name" value="DUF3862"/>
    <property type="match status" value="1"/>
</dbReference>
<keyword evidence="2" id="KW-1133">Transmembrane helix</keyword>
<organism evidence="3 4">
    <name type="scientific">Companilactobacillus nantensis DSM 16982</name>
    <dbReference type="NCBI Taxonomy" id="1423774"/>
    <lineage>
        <taxon>Bacteria</taxon>
        <taxon>Bacillati</taxon>
        <taxon>Bacillota</taxon>
        <taxon>Bacilli</taxon>
        <taxon>Lactobacillales</taxon>
        <taxon>Lactobacillaceae</taxon>
        <taxon>Companilactobacillus</taxon>
    </lineage>
</organism>
<feature type="transmembrane region" description="Helical" evidence="2">
    <location>
        <begin position="21"/>
        <end position="40"/>
    </location>
</feature>
<evidence type="ECO:0000256" key="1">
    <source>
        <dbReference type="ARBA" id="ARBA00022729"/>
    </source>
</evidence>
<dbReference type="Proteomes" id="UP000051302">
    <property type="component" value="Unassembled WGS sequence"/>
</dbReference>
<comment type="caution">
    <text evidence="3">The sequence shown here is derived from an EMBL/GenBank/DDBJ whole genome shotgun (WGS) entry which is preliminary data.</text>
</comment>
<keyword evidence="2" id="KW-0472">Membrane</keyword>
<dbReference type="InterPro" id="IPR024418">
    <property type="entry name" value="DUF3862"/>
</dbReference>
<gene>
    <name evidence="3" type="ORF">FD31_GL002461</name>
</gene>
<dbReference type="EMBL" id="AZFV01000007">
    <property type="protein sequence ID" value="KRM17702.1"/>
    <property type="molecule type" value="Genomic_DNA"/>
</dbReference>
<protein>
    <recommendedName>
        <fullName evidence="5">DUF3862 domain-containing protein</fullName>
    </recommendedName>
</protein>
<evidence type="ECO:0000313" key="4">
    <source>
        <dbReference type="Proteomes" id="UP000051302"/>
    </source>
</evidence>
<keyword evidence="2" id="KW-0812">Transmembrane</keyword>
<dbReference type="PATRIC" id="fig|1423774.3.peg.2557"/>